<dbReference type="HAMAP" id="MF_01430">
    <property type="entry name" value="OM_assembly_BamA"/>
    <property type="match status" value="1"/>
</dbReference>
<dbReference type="PROSITE" id="PS51779">
    <property type="entry name" value="POTRA"/>
    <property type="match status" value="5"/>
</dbReference>
<evidence type="ECO:0000256" key="9">
    <source>
        <dbReference type="NCBIfam" id="TIGR03303"/>
    </source>
</evidence>
<dbReference type="EMBL" id="AEQP01000003">
    <property type="protein sequence ID" value="EFV95457.1"/>
    <property type="molecule type" value="Genomic_DNA"/>
</dbReference>
<dbReference type="Proteomes" id="UP000011021">
    <property type="component" value="Unassembled WGS sequence"/>
</dbReference>
<sequence precursor="true">MLAGLATLAWSAQALAFSPFVIRDIRVQGLQRTEAGTVFGYLPIRVGDEFTPARASEAIKALYATGFFKDVQLARDGEVLVVRVEERPAIASVDVSGSREFDAEALKKAMRQAGLAEARIFDRSVLDRAEQEIRRQYLSRGKYSVKITSAVTPLARNRVAVSLAIDEGASARIAQIRILGNKVFKESELLDQIKLTTPNWLSWYTKTDQYSREKLAGDLETLRSFYLNRGYLEFGIESTQVSIDPDREKVYVTLTIREGERYKVRDLKFGGNTLGREEQFRKALALRPGDTFSGEKLTQSEKKITDDLGAIGYAFASVNPVPTIDREKREVDYTLNIDPGRRAYVRRITIAGNQRTRDEVIRRELRQFEGAWFDSDKIALSRDRVERLGYFQDVQISNVPVPGVPDQVDLLVKVTERPTGNMTFGAGYSTTDKLLLQVALNEPNFLGTGNTFGVEVNTGQTQRTASVSYVDPYFTNDGVSLGADLYSRTFNASNSGLGDYRIRSSGAGLRLGIPYTELDRLSFGLVFEQNQIKPGTTGLPQRYIDYVNQFGTTSDAWLLTFGWSRDSRDSGYMPTRGRLQRFNFDVTFPGQDLSYYRATYQHAWYIPVTKDYTWLLSADLGYGRGFGGKPYPVFKNFYAGGIGSVRGFGSNSLGPRDVKDNSALGGNASFVASTELLFPLPGTGNDKTVRAFLFADAGNVFDNHYDFGDLRYSAGIGISWFAPIGADIKLSLGYPLKRKPGDDTQRVQFQLGTSF</sequence>
<dbReference type="GO" id="GO:0043165">
    <property type="term" value="P:Gram-negative-bacterium-type cell outer membrane assembly"/>
    <property type="evidence" value="ECO:0007669"/>
    <property type="project" value="UniProtKB-UniRule"/>
</dbReference>
<dbReference type="STRING" id="887898.HMPREF0551_0945"/>
<feature type="domain" description="POTRA" evidence="10">
    <location>
        <begin position="262"/>
        <end position="340"/>
    </location>
</feature>
<keyword evidence="3 8" id="KW-0812">Transmembrane</keyword>
<dbReference type="Pfam" id="PF07244">
    <property type="entry name" value="POTRA"/>
    <property type="match status" value="5"/>
</dbReference>
<comment type="function">
    <text evidence="8">Part of the outer membrane protein assembly complex, which is involved in assembly and insertion of beta-barrel proteins into the outer membrane.</text>
</comment>
<accession>E7RVX4</accession>
<dbReference type="InterPro" id="IPR000184">
    <property type="entry name" value="Bac_surfAg_D15"/>
</dbReference>
<evidence type="ECO:0000256" key="3">
    <source>
        <dbReference type="ARBA" id="ARBA00022692"/>
    </source>
</evidence>
<keyword evidence="7 8" id="KW-0998">Cell outer membrane</keyword>
<evidence type="ECO:0000256" key="1">
    <source>
        <dbReference type="ARBA" id="ARBA00004370"/>
    </source>
</evidence>
<keyword evidence="4 8" id="KW-0732">Signal</keyword>
<feature type="domain" description="POTRA" evidence="10">
    <location>
        <begin position="171"/>
        <end position="259"/>
    </location>
</feature>
<dbReference type="Gene3D" id="2.40.160.50">
    <property type="entry name" value="membrane protein fhac: a member of the omp85/tpsb transporter family"/>
    <property type="match status" value="1"/>
</dbReference>
<evidence type="ECO:0000313" key="11">
    <source>
        <dbReference type="EMBL" id="EFV95457.1"/>
    </source>
</evidence>
<dbReference type="InterPro" id="IPR034746">
    <property type="entry name" value="POTRA"/>
</dbReference>
<keyword evidence="6 8" id="KW-0472">Membrane</keyword>
<dbReference type="PANTHER" id="PTHR12815">
    <property type="entry name" value="SORTING AND ASSEMBLY MACHINERY SAMM50 PROTEIN FAMILY MEMBER"/>
    <property type="match status" value="1"/>
</dbReference>
<dbReference type="InterPro" id="IPR023707">
    <property type="entry name" value="OM_assembly_BamA"/>
</dbReference>
<evidence type="ECO:0000256" key="7">
    <source>
        <dbReference type="ARBA" id="ARBA00023237"/>
    </source>
</evidence>
<evidence type="ECO:0000259" key="10">
    <source>
        <dbReference type="PROSITE" id="PS51779"/>
    </source>
</evidence>
<comment type="subcellular location">
    <subcellularLocation>
        <location evidence="8">Cell outer membrane</location>
    </subcellularLocation>
    <subcellularLocation>
        <location evidence="1">Membrane</location>
    </subcellularLocation>
</comment>
<dbReference type="AlphaFoldDB" id="E7RVX4"/>
<evidence type="ECO:0000256" key="5">
    <source>
        <dbReference type="ARBA" id="ARBA00022737"/>
    </source>
</evidence>
<evidence type="ECO:0000256" key="4">
    <source>
        <dbReference type="ARBA" id="ARBA00022729"/>
    </source>
</evidence>
<dbReference type="GO" id="GO:0051205">
    <property type="term" value="P:protein insertion into membrane"/>
    <property type="evidence" value="ECO:0007669"/>
    <property type="project" value="UniProtKB-UniRule"/>
</dbReference>
<dbReference type="InterPro" id="IPR010827">
    <property type="entry name" value="BamA/TamA_POTRA"/>
</dbReference>
<organism evidence="11 12">
    <name type="scientific">Lautropia mirabilis ATCC 51599</name>
    <dbReference type="NCBI Taxonomy" id="887898"/>
    <lineage>
        <taxon>Bacteria</taxon>
        <taxon>Pseudomonadati</taxon>
        <taxon>Pseudomonadota</taxon>
        <taxon>Betaproteobacteria</taxon>
        <taxon>Burkholderiales</taxon>
        <taxon>Burkholderiaceae</taxon>
        <taxon>Lautropia</taxon>
    </lineage>
</organism>
<proteinExistence type="inferred from homology"/>
<evidence type="ECO:0000256" key="2">
    <source>
        <dbReference type="ARBA" id="ARBA00022452"/>
    </source>
</evidence>
<dbReference type="RefSeq" id="WP_005673138.1">
    <property type="nucleotide sequence ID" value="NZ_CP146288.1"/>
</dbReference>
<feature type="domain" description="POTRA" evidence="10">
    <location>
        <begin position="20"/>
        <end position="87"/>
    </location>
</feature>
<feature type="chain" id="PRO_5009011044" description="Outer membrane protein assembly factor BamA" evidence="8">
    <location>
        <begin position="17"/>
        <end position="755"/>
    </location>
</feature>
<evidence type="ECO:0000256" key="6">
    <source>
        <dbReference type="ARBA" id="ARBA00023136"/>
    </source>
</evidence>
<evidence type="ECO:0000256" key="8">
    <source>
        <dbReference type="HAMAP-Rule" id="MF_01430"/>
    </source>
</evidence>
<keyword evidence="12" id="KW-1185">Reference proteome</keyword>
<dbReference type="PIRSF" id="PIRSF006076">
    <property type="entry name" value="OM_assembly_OMP85"/>
    <property type="match status" value="1"/>
</dbReference>
<dbReference type="GO" id="GO:0009279">
    <property type="term" value="C:cell outer membrane"/>
    <property type="evidence" value="ECO:0007669"/>
    <property type="project" value="UniProtKB-SubCell"/>
</dbReference>
<dbReference type="NCBIfam" id="TIGR03303">
    <property type="entry name" value="OM_YaeT"/>
    <property type="match status" value="1"/>
</dbReference>
<feature type="domain" description="POTRA" evidence="10">
    <location>
        <begin position="343"/>
        <end position="417"/>
    </location>
</feature>
<gene>
    <name evidence="8" type="primary">bamA</name>
    <name evidence="11" type="synonym">yaeT</name>
    <name evidence="11" type="ORF">HMPREF0551_0945</name>
</gene>
<comment type="similarity">
    <text evidence="8">Belongs to the BamA family.</text>
</comment>
<dbReference type="Gene3D" id="3.10.20.310">
    <property type="entry name" value="membrane protein fhac"/>
    <property type="match status" value="5"/>
</dbReference>
<feature type="signal peptide" evidence="8">
    <location>
        <begin position="1"/>
        <end position="16"/>
    </location>
</feature>
<dbReference type="eggNOG" id="COG4775">
    <property type="taxonomic scope" value="Bacteria"/>
</dbReference>
<keyword evidence="2 8" id="KW-1134">Transmembrane beta strand</keyword>
<protein>
    <recommendedName>
        <fullName evidence="8 9">Outer membrane protein assembly factor BamA</fullName>
    </recommendedName>
</protein>
<comment type="caution">
    <text evidence="11">The sequence shown here is derived from an EMBL/GenBank/DDBJ whole genome shotgun (WGS) entry which is preliminary data.</text>
</comment>
<feature type="domain" description="POTRA" evidence="10">
    <location>
        <begin position="88"/>
        <end position="168"/>
    </location>
</feature>
<dbReference type="InterPro" id="IPR039910">
    <property type="entry name" value="D15-like"/>
</dbReference>
<evidence type="ECO:0000313" key="12">
    <source>
        <dbReference type="Proteomes" id="UP000011021"/>
    </source>
</evidence>
<dbReference type="Pfam" id="PF01103">
    <property type="entry name" value="Omp85"/>
    <property type="match status" value="1"/>
</dbReference>
<name>E7RVX4_9BURK</name>
<keyword evidence="5 8" id="KW-0677">Repeat</keyword>
<dbReference type="FunFam" id="3.10.20.310:FF:000002">
    <property type="entry name" value="Outer membrane protein assembly factor BamA"/>
    <property type="match status" value="1"/>
</dbReference>
<reference evidence="11 12" key="1">
    <citation type="submission" date="2010-12" db="EMBL/GenBank/DDBJ databases">
        <authorList>
            <person name="Muzny D."/>
            <person name="Qin X."/>
            <person name="Deng J."/>
            <person name="Jiang H."/>
            <person name="Liu Y."/>
            <person name="Qu J."/>
            <person name="Song X.-Z."/>
            <person name="Zhang L."/>
            <person name="Thornton R."/>
            <person name="Coyle M."/>
            <person name="Francisco L."/>
            <person name="Jackson L."/>
            <person name="Javaid M."/>
            <person name="Korchina V."/>
            <person name="Kovar C."/>
            <person name="Mata R."/>
            <person name="Mathew T."/>
            <person name="Ngo R."/>
            <person name="Nguyen L."/>
            <person name="Nguyen N."/>
            <person name="Okwuonu G."/>
            <person name="Ongeri F."/>
            <person name="Pham C."/>
            <person name="Simmons D."/>
            <person name="Wilczek-Boney K."/>
            <person name="Hale W."/>
            <person name="Jakkamsetti A."/>
            <person name="Pham P."/>
            <person name="Ruth R."/>
            <person name="San Lucas F."/>
            <person name="Warren J."/>
            <person name="Zhang J."/>
            <person name="Zhao Z."/>
            <person name="Zhou C."/>
            <person name="Zhu D."/>
            <person name="Lee S."/>
            <person name="Bess C."/>
            <person name="Blankenburg K."/>
            <person name="Forbes L."/>
            <person name="Fu Q."/>
            <person name="Gubbala S."/>
            <person name="Hirani K."/>
            <person name="Jayaseelan J.C."/>
            <person name="Lara F."/>
            <person name="Munidasa M."/>
            <person name="Palculict T."/>
            <person name="Patil S."/>
            <person name="Pu L.-L."/>
            <person name="Saada N."/>
            <person name="Tang L."/>
            <person name="Weissenberger G."/>
            <person name="Zhu Y."/>
            <person name="Hemphill L."/>
            <person name="Shang Y."/>
            <person name="Youmans B."/>
            <person name="Ayvaz T."/>
            <person name="Ross M."/>
            <person name="Santibanez J."/>
            <person name="Aqrawi P."/>
            <person name="Gross S."/>
            <person name="Joshi V."/>
            <person name="Fowler G."/>
            <person name="Nazareth L."/>
            <person name="Reid J."/>
            <person name="Worley K."/>
            <person name="Petrosino J."/>
            <person name="Highlander S."/>
            <person name="Gibbs R."/>
        </authorList>
    </citation>
    <scope>NUCLEOTIDE SEQUENCE [LARGE SCALE GENOMIC DNA]</scope>
    <source>
        <strain evidence="11 12">ATCC 51599</strain>
    </source>
</reference>
<dbReference type="HOGENOM" id="CLU_007664_1_0_4"/>
<dbReference type="PANTHER" id="PTHR12815:SF23">
    <property type="entry name" value="OUTER MEMBRANE PROTEIN ASSEMBLY FACTOR BAMA"/>
    <property type="match status" value="1"/>
</dbReference>
<comment type="subunit">
    <text evidence="8">Part of the Bam complex.</text>
</comment>